<comment type="caution">
    <text evidence="1">The sequence shown here is derived from an EMBL/GenBank/DDBJ whole genome shotgun (WGS) entry which is preliminary data.</text>
</comment>
<dbReference type="Proteomes" id="UP000593568">
    <property type="component" value="Unassembled WGS sequence"/>
</dbReference>
<reference evidence="1 2" key="1">
    <citation type="journal article" date="2019" name="Genome Biol. Evol.">
        <title>Insights into the evolution of the New World diploid cottons (Gossypium, subgenus Houzingenia) based on genome sequencing.</title>
        <authorList>
            <person name="Grover C.E."/>
            <person name="Arick M.A. 2nd"/>
            <person name="Thrash A."/>
            <person name="Conover J.L."/>
            <person name="Sanders W.S."/>
            <person name="Peterson D.G."/>
            <person name="Frelichowski J.E."/>
            <person name="Scheffler J.A."/>
            <person name="Scheffler B.E."/>
            <person name="Wendel J.F."/>
        </authorList>
    </citation>
    <scope>NUCLEOTIDE SEQUENCE [LARGE SCALE GENOMIC DNA]</scope>
    <source>
        <strain evidence="1">8</strain>
        <tissue evidence="1">Leaf</tissue>
    </source>
</reference>
<organism evidence="1 2">
    <name type="scientific">Gossypium trilobum</name>
    <dbReference type="NCBI Taxonomy" id="34281"/>
    <lineage>
        <taxon>Eukaryota</taxon>
        <taxon>Viridiplantae</taxon>
        <taxon>Streptophyta</taxon>
        <taxon>Embryophyta</taxon>
        <taxon>Tracheophyta</taxon>
        <taxon>Spermatophyta</taxon>
        <taxon>Magnoliopsida</taxon>
        <taxon>eudicotyledons</taxon>
        <taxon>Gunneridae</taxon>
        <taxon>Pentapetalae</taxon>
        <taxon>rosids</taxon>
        <taxon>malvids</taxon>
        <taxon>Malvales</taxon>
        <taxon>Malvaceae</taxon>
        <taxon>Malvoideae</taxon>
        <taxon>Gossypium</taxon>
    </lineage>
</organism>
<sequence>EDLTLVVESEEALGEEYQLRFLFDWGKYNAYWGFQFYHVIDLRKMLSSGPWLFNNYILLIHRLLKGENPELVEFYHAYFLVQVSRG</sequence>
<keyword evidence="2" id="KW-1185">Reference proteome</keyword>
<feature type="non-terminal residue" evidence="1">
    <location>
        <position position="86"/>
    </location>
</feature>
<evidence type="ECO:0008006" key="3">
    <source>
        <dbReference type="Google" id="ProtNLM"/>
    </source>
</evidence>
<name>A0A7J9DAU4_9ROSI</name>
<evidence type="ECO:0000313" key="2">
    <source>
        <dbReference type="Proteomes" id="UP000593568"/>
    </source>
</evidence>
<protein>
    <recommendedName>
        <fullName evidence="3">DUF4283 domain-containing protein</fullName>
    </recommendedName>
</protein>
<dbReference type="EMBL" id="JABEZW010000001">
    <property type="protein sequence ID" value="MBA0757585.1"/>
    <property type="molecule type" value="Genomic_DNA"/>
</dbReference>
<proteinExistence type="predicted"/>
<dbReference type="AlphaFoldDB" id="A0A7J9DAU4"/>
<gene>
    <name evidence="1" type="ORF">Gotri_020674</name>
</gene>
<evidence type="ECO:0000313" key="1">
    <source>
        <dbReference type="EMBL" id="MBA0757585.1"/>
    </source>
</evidence>
<accession>A0A7J9DAU4</accession>